<proteinExistence type="evidence at transcript level"/>
<dbReference type="Gene3D" id="1.10.1170.10">
    <property type="entry name" value="Inhibitor Of Apoptosis Protein (2mihbC-IAP-1), Chain A"/>
    <property type="match status" value="1"/>
</dbReference>
<name>C1LAE5_SCHJA</name>
<accession>C1LAE5</accession>
<organism evidence="1">
    <name type="scientific">Schistosoma japonicum</name>
    <name type="common">Blood fluke</name>
    <dbReference type="NCBI Taxonomy" id="6182"/>
    <lineage>
        <taxon>Eukaryota</taxon>
        <taxon>Metazoa</taxon>
        <taxon>Spiralia</taxon>
        <taxon>Lophotrochozoa</taxon>
        <taxon>Platyhelminthes</taxon>
        <taxon>Trematoda</taxon>
        <taxon>Digenea</taxon>
        <taxon>Strigeidida</taxon>
        <taxon>Schistosomatoidea</taxon>
        <taxon>Schistosomatidae</taxon>
        <taxon>Schistosoma</taxon>
    </lineage>
</organism>
<dbReference type="SUPFAM" id="SSF57924">
    <property type="entry name" value="Inhibitor of apoptosis (IAP) repeat"/>
    <property type="match status" value="1"/>
</dbReference>
<dbReference type="AlphaFoldDB" id="C1LAE5"/>
<protein>
    <submittedName>
        <fullName evidence="1">Proteinase inhibitor I32, inhibitor of apoptosis,domain-containing protein</fullName>
    </submittedName>
</protein>
<reference evidence="1" key="1">
    <citation type="journal article" date="2009" name="Nature">
        <title>The Schistosoma japonicum genome reveals features of host-parasite interplay.</title>
        <authorList>
            <person name="Liu F."/>
            <person name="Zhou Y."/>
            <person name="Wang Z.Q."/>
            <person name="Lu G."/>
            <person name="Zheng H."/>
            <person name="Brindley P.J."/>
            <person name="McManus D.P."/>
            <person name="Blair D."/>
            <person name="Zhang Q.H."/>
            <person name="Zhong Y."/>
            <person name="Wang S."/>
            <person name="Han Z.G."/>
            <person name="Chen Z."/>
        </authorList>
    </citation>
    <scope>NUCLEOTIDE SEQUENCE</scope>
    <source>
        <strain evidence="1">Anhui</strain>
    </source>
</reference>
<sequence length="169" mass="18849">MSYFQNLSNALDDTFSATVQSEDELDYSSATLVLAGLLQIHSRTPRYAFYQARLDSFPKVIHQKDASKESPLYRSQSLVPSPSELASAGFFHTGSGDETVVLLVVLVYVIGRPRINLKRVILHIRLPQPLLWGWVLETGIAVLQSLLCHVSTLSYIVSLFPRFLSLVSP</sequence>
<dbReference type="EMBL" id="FN315941">
    <property type="protein sequence ID" value="CAX71673.1"/>
    <property type="molecule type" value="mRNA"/>
</dbReference>
<reference evidence="1" key="2">
    <citation type="submission" date="2009-03" db="EMBL/GenBank/DDBJ databases">
        <authorList>
            <person name="Gang L."/>
        </authorList>
    </citation>
    <scope>NUCLEOTIDE SEQUENCE</scope>
    <source>
        <strain evidence="1">Anhui</strain>
    </source>
</reference>
<evidence type="ECO:0000313" key="1">
    <source>
        <dbReference type="EMBL" id="CAX71673.1"/>
    </source>
</evidence>